<dbReference type="Proteomes" id="UP000245946">
    <property type="component" value="Unassembled WGS sequence"/>
</dbReference>
<dbReference type="EMBL" id="KZ819309">
    <property type="protein sequence ID" value="PWN94771.1"/>
    <property type="molecule type" value="Genomic_DNA"/>
</dbReference>
<evidence type="ECO:0000313" key="1">
    <source>
        <dbReference type="EMBL" id="PWN94771.1"/>
    </source>
</evidence>
<sequence length="76" mass="8867">MSRSGPASTWFSRMRVRALCSWRQGAEHSVSQPHGGARRIRPARRRPLLMPTWLNARLTAGREHDDMSMRMSMLYR</sequence>
<name>A0A316YZY1_9BASI</name>
<dbReference type="RefSeq" id="XP_025595050.1">
    <property type="nucleotide sequence ID" value="XM_025739275.1"/>
</dbReference>
<protein>
    <submittedName>
        <fullName evidence="1">Uncharacterized protein</fullName>
    </submittedName>
</protein>
<organism evidence="1 2">
    <name type="scientific">Tilletiopsis washingtonensis</name>
    <dbReference type="NCBI Taxonomy" id="58919"/>
    <lineage>
        <taxon>Eukaryota</taxon>
        <taxon>Fungi</taxon>
        <taxon>Dikarya</taxon>
        <taxon>Basidiomycota</taxon>
        <taxon>Ustilaginomycotina</taxon>
        <taxon>Exobasidiomycetes</taxon>
        <taxon>Entylomatales</taxon>
        <taxon>Entylomatales incertae sedis</taxon>
        <taxon>Tilletiopsis</taxon>
    </lineage>
</organism>
<keyword evidence="2" id="KW-1185">Reference proteome</keyword>
<evidence type="ECO:0000313" key="2">
    <source>
        <dbReference type="Proteomes" id="UP000245946"/>
    </source>
</evidence>
<proteinExistence type="predicted"/>
<dbReference type="GeneID" id="37266821"/>
<reference evidence="1 2" key="1">
    <citation type="journal article" date="2018" name="Mol. Biol. Evol.">
        <title>Broad Genomic Sampling Reveals a Smut Pathogenic Ancestry of the Fungal Clade Ustilaginomycotina.</title>
        <authorList>
            <person name="Kijpornyongpan T."/>
            <person name="Mondo S.J."/>
            <person name="Barry K."/>
            <person name="Sandor L."/>
            <person name="Lee J."/>
            <person name="Lipzen A."/>
            <person name="Pangilinan J."/>
            <person name="LaButti K."/>
            <person name="Hainaut M."/>
            <person name="Henrissat B."/>
            <person name="Grigoriev I.V."/>
            <person name="Spatafora J.W."/>
            <person name="Aime M.C."/>
        </authorList>
    </citation>
    <scope>NUCLEOTIDE SEQUENCE [LARGE SCALE GENOMIC DNA]</scope>
    <source>
        <strain evidence="1 2">MCA 4186</strain>
    </source>
</reference>
<accession>A0A316YZY1</accession>
<dbReference type="AlphaFoldDB" id="A0A316YZY1"/>
<gene>
    <name evidence="1" type="ORF">FA09DRAFT_168139</name>
</gene>